<evidence type="ECO:0000313" key="1">
    <source>
        <dbReference type="EMBL" id="VEL13327.1"/>
    </source>
</evidence>
<dbReference type="EMBL" id="CAAALY010017439">
    <property type="protein sequence ID" value="VEL13327.1"/>
    <property type="molecule type" value="Genomic_DNA"/>
</dbReference>
<keyword evidence="2" id="KW-1185">Reference proteome</keyword>
<proteinExistence type="predicted"/>
<dbReference type="Proteomes" id="UP000784294">
    <property type="component" value="Unassembled WGS sequence"/>
</dbReference>
<evidence type="ECO:0000313" key="2">
    <source>
        <dbReference type="Proteomes" id="UP000784294"/>
    </source>
</evidence>
<name>A0A3S5CJG8_9PLAT</name>
<protein>
    <submittedName>
        <fullName evidence="1">Uncharacterized protein</fullName>
    </submittedName>
</protein>
<sequence>MLVLSATRTHRQATSLEAGRRVDFISAQLAGIRPVCRKPNH</sequence>
<reference evidence="1" key="1">
    <citation type="submission" date="2018-11" db="EMBL/GenBank/DDBJ databases">
        <authorList>
            <consortium name="Pathogen Informatics"/>
        </authorList>
    </citation>
    <scope>NUCLEOTIDE SEQUENCE</scope>
</reference>
<accession>A0A3S5CJG8</accession>
<organism evidence="1 2">
    <name type="scientific">Protopolystoma xenopodis</name>
    <dbReference type="NCBI Taxonomy" id="117903"/>
    <lineage>
        <taxon>Eukaryota</taxon>
        <taxon>Metazoa</taxon>
        <taxon>Spiralia</taxon>
        <taxon>Lophotrochozoa</taxon>
        <taxon>Platyhelminthes</taxon>
        <taxon>Monogenea</taxon>
        <taxon>Polyopisthocotylea</taxon>
        <taxon>Polystomatidea</taxon>
        <taxon>Polystomatidae</taxon>
        <taxon>Protopolystoma</taxon>
    </lineage>
</organism>
<dbReference type="AlphaFoldDB" id="A0A3S5CJG8"/>
<gene>
    <name evidence="1" type="ORF">PXEA_LOCUS6767</name>
</gene>
<comment type="caution">
    <text evidence="1">The sequence shown here is derived from an EMBL/GenBank/DDBJ whole genome shotgun (WGS) entry which is preliminary data.</text>
</comment>